<keyword evidence="4 14" id="KW-0349">Heme</keyword>
<dbReference type="InterPro" id="IPR009160">
    <property type="entry name" value="Acyl-CoA_deSatase_haem/ster-bd"/>
</dbReference>
<evidence type="ECO:0000313" key="19">
    <source>
        <dbReference type="Proteomes" id="UP001360560"/>
    </source>
</evidence>
<dbReference type="CDD" id="cd03505">
    <property type="entry name" value="Delta9-FADS-like"/>
    <property type="match status" value="1"/>
</dbReference>
<feature type="domain" description="Cytochrome b5 heme-binding" evidence="17">
    <location>
        <begin position="377"/>
        <end position="456"/>
    </location>
</feature>
<dbReference type="Gene3D" id="3.10.120.10">
    <property type="entry name" value="Cytochrome b5-like heme/steroid binding domain"/>
    <property type="match status" value="1"/>
</dbReference>
<evidence type="ECO:0000256" key="7">
    <source>
        <dbReference type="ARBA" id="ARBA00022832"/>
    </source>
</evidence>
<evidence type="ECO:0000313" key="18">
    <source>
        <dbReference type="EMBL" id="GMM34696.1"/>
    </source>
</evidence>
<dbReference type="PANTHER" id="PTHR11351">
    <property type="entry name" value="ACYL-COA DESATURASE"/>
    <property type="match status" value="1"/>
</dbReference>
<gene>
    <name evidence="18" type="ORF">DASC09_020210</name>
</gene>
<keyword evidence="5 16" id="KW-0812">Transmembrane</keyword>
<dbReference type="GO" id="GO:0020037">
    <property type="term" value="F:heme binding"/>
    <property type="evidence" value="ECO:0007669"/>
    <property type="project" value="InterPro"/>
</dbReference>
<keyword evidence="10 14" id="KW-0408">Iron</keyword>
<keyword evidence="14" id="KW-0249">Electron transport</keyword>
<dbReference type="GO" id="GO:0006636">
    <property type="term" value="P:unsaturated fatty acid biosynthetic process"/>
    <property type="evidence" value="ECO:0007669"/>
    <property type="project" value="UniProtKB-UniRule"/>
</dbReference>
<dbReference type="Proteomes" id="UP001360560">
    <property type="component" value="Unassembled WGS sequence"/>
</dbReference>
<evidence type="ECO:0000256" key="10">
    <source>
        <dbReference type="ARBA" id="ARBA00023004"/>
    </source>
</evidence>
<feature type="region of interest" description="Disordered" evidence="15">
    <location>
        <begin position="1"/>
        <end position="34"/>
    </location>
</feature>
<keyword evidence="3 14" id="KW-0444">Lipid biosynthesis</keyword>
<evidence type="ECO:0000256" key="13">
    <source>
        <dbReference type="ARBA" id="ARBA00023160"/>
    </source>
</evidence>
<keyword evidence="13 14" id="KW-0275">Fatty acid biosynthesis</keyword>
<dbReference type="Pfam" id="PF00487">
    <property type="entry name" value="FA_desaturase"/>
    <property type="match status" value="1"/>
</dbReference>
<dbReference type="SUPFAM" id="SSF55856">
    <property type="entry name" value="Cytochrome b5-like heme/steroid binding domain"/>
    <property type="match status" value="1"/>
</dbReference>
<feature type="transmembrane region" description="Helical" evidence="16">
    <location>
        <begin position="55"/>
        <end position="76"/>
    </location>
</feature>
<dbReference type="EC" id="1.14.19.1" evidence="14"/>
<dbReference type="InterPro" id="IPR018506">
    <property type="entry name" value="Cyt_B5_heme-BS"/>
</dbReference>
<keyword evidence="7 14" id="KW-0276">Fatty acid metabolism</keyword>
<keyword evidence="11 14" id="KW-0443">Lipid metabolism</keyword>
<keyword evidence="6 14" id="KW-0479">Metal-binding</keyword>
<dbReference type="RefSeq" id="XP_064851696.1">
    <property type="nucleotide sequence ID" value="XM_064995624.1"/>
</dbReference>
<proteinExistence type="inferred from homology"/>
<keyword evidence="19" id="KW-1185">Reference proteome</keyword>
<dbReference type="GO" id="GO:0005789">
    <property type="term" value="C:endoplasmic reticulum membrane"/>
    <property type="evidence" value="ECO:0007669"/>
    <property type="project" value="TreeGrafter"/>
</dbReference>
<evidence type="ECO:0000259" key="17">
    <source>
        <dbReference type="PROSITE" id="PS50255"/>
    </source>
</evidence>
<dbReference type="PROSITE" id="PS00191">
    <property type="entry name" value="CYTOCHROME_B5_1"/>
    <property type="match status" value="1"/>
</dbReference>
<dbReference type="GO" id="GO:0005506">
    <property type="term" value="F:iron ion binding"/>
    <property type="evidence" value="ECO:0007669"/>
    <property type="project" value="TreeGrafter"/>
</dbReference>
<dbReference type="Pfam" id="PF00173">
    <property type="entry name" value="Cyt-b5"/>
    <property type="match status" value="1"/>
</dbReference>
<evidence type="ECO:0000256" key="2">
    <source>
        <dbReference type="ARBA" id="ARBA00009295"/>
    </source>
</evidence>
<evidence type="ECO:0000256" key="14">
    <source>
        <dbReference type="PIRNR" id="PIRNR000345"/>
    </source>
</evidence>
<accession>A0AAV5QJ93</accession>
<dbReference type="SMART" id="SM01117">
    <property type="entry name" value="Cyt-b5"/>
    <property type="match status" value="1"/>
</dbReference>
<evidence type="ECO:0000256" key="16">
    <source>
        <dbReference type="SAM" id="Phobius"/>
    </source>
</evidence>
<evidence type="ECO:0000256" key="1">
    <source>
        <dbReference type="ARBA" id="ARBA00004141"/>
    </source>
</evidence>
<evidence type="ECO:0000256" key="11">
    <source>
        <dbReference type="ARBA" id="ARBA00023098"/>
    </source>
</evidence>
<evidence type="ECO:0000256" key="12">
    <source>
        <dbReference type="ARBA" id="ARBA00023136"/>
    </source>
</evidence>
<evidence type="ECO:0000256" key="9">
    <source>
        <dbReference type="ARBA" id="ARBA00023002"/>
    </source>
</evidence>
<dbReference type="GO" id="GO:0004768">
    <property type="term" value="F:stearoyl-CoA 9-desaturase activity"/>
    <property type="evidence" value="ECO:0007669"/>
    <property type="project" value="UniProtKB-UniRule"/>
</dbReference>
<dbReference type="InterPro" id="IPR001199">
    <property type="entry name" value="Cyt_B5-like_heme/steroid-bd"/>
</dbReference>
<evidence type="ECO:0000256" key="6">
    <source>
        <dbReference type="ARBA" id="ARBA00022723"/>
    </source>
</evidence>
<reference evidence="18 19" key="1">
    <citation type="journal article" date="2023" name="Elife">
        <title>Identification of key yeast species and microbe-microbe interactions impacting larval growth of Drosophila in the wild.</title>
        <authorList>
            <person name="Mure A."/>
            <person name="Sugiura Y."/>
            <person name="Maeda R."/>
            <person name="Honda K."/>
            <person name="Sakurai N."/>
            <person name="Takahashi Y."/>
            <person name="Watada M."/>
            <person name="Katoh T."/>
            <person name="Gotoh A."/>
            <person name="Gotoh Y."/>
            <person name="Taniguchi I."/>
            <person name="Nakamura K."/>
            <person name="Hayashi T."/>
            <person name="Katayama T."/>
            <person name="Uemura T."/>
            <person name="Hattori Y."/>
        </authorList>
    </citation>
    <scope>NUCLEOTIDE SEQUENCE [LARGE SCALE GENOMIC DNA]</scope>
    <source>
        <strain evidence="18 19">SC-9</strain>
    </source>
</reference>
<keyword evidence="8 16" id="KW-1133">Transmembrane helix</keyword>
<keyword evidence="9 14" id="KW-0560">Oxidoreductase</keyword>
<sequence>MDENDRRKIGGKKNAISLSSRQQSHSREQPEKKKALRRSVNHFIRVTKFVIIKTIWWNVFKYIVVPIATFLAIYYYDIQLTTRTLYLSVFHYTLTVLAVTTGYHRYWSHRSYSIDPSYNILPVFFTIFGSSAGIESARKFKSLHRLHHMYCNTDKDPYNYRKNFFWAHLGWRIVKNRKIIRLLDEENELLQTENDFKDHEGNFDLEMVKAEKFLKWQEDNNFTLYVLFGLVAPSLMANYFWDDLVGGFVYSGLIRSFIAQQSIFSVNSLGHFLGSQPFEDKKTPRDSFIVSFLTFGEGYNNFHHKFPKDYRNGHYYYRYDPTKWFLNFCYRCRAIFGVKSLHRTSYNIIQRCALLHQQKLIDRHRAKLNWGVPMNKLPLITVDEFRKLVKSSDRALVIISGVVHDVTPFVHNHPGGVALIKASIGKDATSAFNGAVYMHSNAANNLLATMRIALIRDENTNSVIRQNRTVRNNMIMSATPLETADAA</sequence>
<dbReference type="PIRSF" id="PIRSF000345">
    <property type="entry name" value="OLE1"/>
    <property type="match status" value="1"/>
</dbReference>
<comment type="cofactor">
    <cofactor evidence="14">
        <name>Fe(2+)</name>
        <dbReference type="ChEBI" id="CHEBI:29033"/>
    </cofactor>
    <text evidence="14">Expected to bind 2 Fe(2+) ions per subunit.</text>
</comment>
<dbReference type="InterPro" id="IPR015876">
    <property type="entry name" value="Acyl-CoA_DS"/>
</dbReference>
<dbReference type="AlphaFoldDB" id="A0AAV5QJ93"/>
<protein>
    <recommendedName>
        <fullName evidence="14">Acyl-CoA desaturase</fullName>
        <ecNumber evidence="14">1.14.19.1</ecNumber>
    </recommendedName>
</protein>
<dbReference type="InterPro" id="IPR036400">
    <property type="entry name" value="Cyt_B5-like_heme/steroid_sf"/>
</dbReference>
<keyword evidence="14" id="KW-0813">Transport</keyword>
<keyword evidence="12 16" id="KW-0472">Membrane</keyword>
<evidence type="ECO:0000256" key="5">
    <source>
        <dbReference type="ARBA" id="ARBA00022692"/>
    </source>
</evidence>
<feature type="transmembrane region" description="Helical" evidence="16">
    <location>
        <begin position="222"/>
        <end position="241"/>
    </location>
</feature>
<organism evidence="18 19">
    <name type="scientific">Saccharomycopsis crataegensis</name>
    <dbReference type="NCBI Taxonomy" id="43959"/>
    <lineage>
        <taxon>Eukaryota</taxon>
        <taxon>Fungi</taxon>
        <taxon>Dikarya</taxon>
        <taxon>Ascomycota</taxon>
        <taxon>Saccharomycotina</taxon>
        <taxon>Saccharomycetes</taxon>
        <taxon>Saccharomycopsidaceae</taxon>
        <taxon>Saccharomycopsis</taxon>
    </lineage>
</organism>
<comment type="caution">
    <text evidence="18">The sequence shown here is derived from an EMBL/GenBank/DDBJ whole genome shotgun (WGS) entry which is preliminary data.</text>
</comment>
<name>A0AAV5QJ93_9ASCO</name>
<comment type="similarity">
    <text evidence="2 14">Belongs to the fatty acid desaturase type 1 family.</text>
</comment>
<comment type="catalytic activity">
    <reaction evidence="14">
        <text>octadecanoyl-CoA + 2 Fe(II)-[cytochrome b5] + O2 + 2 H(+) = (9Z)-octadecenoyl-CoA + 2 Fe(III)-[cytochrome b5] + 2 H2O</text>
        <dbReference type="Rhea" id="RHEA:19721"/>
        <dbReference type="Rhea" id="RHEA-COMP:10438"/>
        <dbReference type="Rhea" id="RHEA-COMP:10439"/>
        <dbReference type="ChEBI" id="CHEBI:15377"/>
        <dbReference type="ChEBI" id="CHEBI:15378"/>
        <dbReference type="ChEBI" id="CHEBI:15379"/>
        <dbReference type="ChEBI" id="CHEBI:29033"/>
        <dbReference type="ChEBI" id="CHEBI:29034"/>
        <dbReference type="ChEBI" id="CHEBI:57387"/>
        <dbReference type="ChEBI" id="CHEBI:57394"/>
        <dbReference type="EC" id="1.14.19.1"/>
    </reaction>
</comment>
<comment type="subcellular location">
    <subcellularLocation>
        <location evidence="1">Membrane</location>
        <topology evidence="1">Multi-pass membrane protein</topology>
    </subcellularLocation>
</comment>
<dbReference type="PRINTS" id="PR00075">
    <property type="entry name" value="FACDDSATRASE"/>
</dbReference>
<evidence type="ECO:0000256" key="15">
    <source>
        <dbReference type="SAM" id="MobiDB-lite"/>
    </source>
</evidence>
<evidence type="ECO:0000256" key="4">
    <source>
        <dbReference type="ARBA" id="ARBA00022617"/>
    </source>
</evidence>
<comment type="function">
    <text evidence="14">Stearoyl-CoA desaturase that utilizes O(2) and electrons from reduced cytochrome b5 to introduce the first double bond into saturated fatty acyl-CoA substrates.</text>
</comment>
<feature type="transmembrane region" description="Helical" evidence="16">
    <location>
        <begin position="85"/>
        <end position="106"/>
    </location>
</feature>
<dbReference type="GeneID" id="90072675"/>
<dbReference type="PANTHER" id="PTHR11351:SF31">
    <property type="entry name" value="DESATURASE 1, ISOFORM A-RELATED"/>
    <property type="match status" value="1"/>
</dbReference>
<dbReference type="EMBL" id="BTFZ01000003">
    <property type="protein sequence ID" value="GMM34696.1"/>
    <property type="molecule type" value="Genomic_DNA"/>
</dbReference>
<dbReference type="InterPro" id="IPR005804">
    <property type="entry name" value="FA_desaturase_dom"/>
</dbReference>
<evidence type="ECO:0000256" key="3">
    <source>
        <dbReference type="ARBA" id="ARBA00022516"/>
    </source>
</evidence>
<dbReference type="PROSITE" id="PS50255">
    <property type="entry name" value="CYTOCHROME_B5_2"/>
    <property type="match status" value="1"/>
</dbReference>
<evidence type="ECO:0000256" key="8">
    <source>
        <dbReference type="ARBA" id="ARBA00022989"/>
    </source>
</evidence>